<keyword evidence="3" id="KW-1185">Reference proteome</keyword>
<reference evidence="2 3" key="1">
    <citation type="submission" date="2018-08" db="EMBL/GenBank/DDBJ databases">
        <title>A genome reference for cultivated species of the human gut microbiota.</title>
        <authorList>
            <person name="Zou Y."/>
            <person name="Xue W."/>
            <person name="Luo G."/>
        </authorList>
    </citation>
    <scope>NUCLEOTIDE SEQUENCE [LARGE SCALE GENOMIC DNA]</scope>
    <source>
        <strain evidence="2 3">AF42-9</strain>
    </source>
</reference>
<dbReference type="RefSeq" id="WP_118354910.1">
    <property type="nucleotide sequence ID" value="NZ_CATYDQ010000019.1"/>
</dbReference>
<evidence type="ECO:0000313" key="2">
    <source>
        <dbReference type="EMBL" id="RHK51624.1"/>
    </source>
</evidence>
<comment type="caution">
    <text evidence="2">The sequence shown here is derived from an EMBL/GenBank/DDBJ whole genome shotgun (WGS) entry which is preliminary data.</text>
</comment>
<sequence length="53" mass="5948">MKYNVTIKEVLVRTVQVEAGSVEEAESAARKMYHNCDIVLSADDYVTTEIVVE</sequence>
<accession>A0A415GP88</accession>
<evidence type="ECO:0000313" key="3">
    <source>
        <dbReference type="Proteomes" id="UP000286598"/>
    </source>
</evidence>
<dbReference type="InterPro" id="IPR025575">
    <property type="entry name" value="DpnD/PcfM_C"/>
</dbReference>
<gene>
    <name evidence="2" type="ORF">DW060_04180</name>
</gene>
<proteinExistence type="predicted"/>
<feature type="domain" description="DpnD/PcfM-like C-terminal" evidence="1">
    <location>
        <begin position="3"/>
        <end position="45"/>
    </location>
</feature>
<dbReference type="Pfam" id="PF14207">
    <property type="entry name" value="DpnD-PcfM"/>
    <property type="match status" value="1"/>
</dbReference>
<dbReference type="Proteomes" id="UP000286598">
    <property type="component" value="Unassembled WGS sequence"/>
</dbReference>
<organism evidence="2 3">
    <name type="scientific">Leyella stercorea</name>
    <dbReference type="NCBI Taxonomy" id="363265"/>
    <lineage>
        <taxon>Bacteria</taxon>
        <taxon>Pseudomonadati</taxon>
        <taxon>Bacteroidota</taxon>
        <taxon>Bacteroidia</taxon>
        <taxon>Bacteroidales</taxon>
        <taxon>Prevotellaceae</taxon>
        <taxon>Leyella</taxon>
    </lineage>
</organism>
<protein>
    <submittedName>
        <fullName evidence="2">Protein dpnD</fullName>
    </submittedName>
</protein>
<evidence type="ECO:0000259" key="1">
    <source>
        <dbReference type="Pfam" id="PF14207"/>
    </source>
</evidence>
<name>A0A415GP88_9BACT</name>
<dbReference type="AlphaFoldDB" id="A0A415GP88"/>
<dbReference type="EMBL" id="QRNO01000014">
    <property type="protein sequence ID" value="RHK51624.1"/>
    <property type="molecule type" value="Genomic_DNA"/>
</dbReference>